<gene>
    <name evidence="8" type="ORF">ACFOPQ_04520</name>
</gene>
<reference evidence="9" key="1">
    <citation type="journal article" date="2019" name="Int. J. Syst. Evol. Microbiol.">
        <title>The Global Catalogue of Microorganisms (GCM) 10K type strain sequencing project: providing services to taxonomists for standard genome sequencing and annotation.</title>
        <authorList>
            <consortium name="The Broad Institute Genomics Platform"/>
            <consortium name="The Broad Institute Genome Sequencing Center for Infectious Disease"/>
            <person name="Wu L."/>
            <person name="Ma J."/>
        </authorList>
    </citation>
    <scope>NUCLEOTIDE SEQUENCE [LARGE SCALE GENOMIC DNA]</scope>
    <source>
        <strain evidence="9">CCTCC AB 2013263</strain>
    </source>
</reference>
<evidence type="ECO:0000256" key="6">
    <source>
        <dbReference type="SAM" id="MobiDB-lite"/>
    </source>
</evidence>
<dbReference type="SMART" id="SM00220">
    <property type="entry name" value="S_TKc"/>
    <property type="match status" value="1"/>
</dbReference>
<dbReference type="Gene3D" id="1.10.510.10">
    <property type="entry name" value="Transferase(Phosphotransferase) domain 1"/>
    <property type="match status" value="1"/>
</dbReference>
<evidence type="ECO:0000256" key="1">
    <source>
        <dbReference type="ARBA" id="ARBA00022679"/>
    </source>
</evidence>
<feature type="compositionally biased region" description="Polar residues" evidence="6">
    <location>
        <begin position="399"/>
        <end position="412"/>
    </location>
</feature>
<dbReference type="EMBL" id="JBHRZF010000043">
    <property type="protein sequence ID" value="MFC3860028.1"/>
    <property type="molecule type" value="Genomic_DNA"/>
</dbReference>
<feature type="compositionally biased region" description="Low complexity" evidence="6">
    <location>
        <begin position="371"/>
        <end position="392"/>
    </location>
</feature>
<proteinExistence type="predicted"/>
<evidence type="ECO:0000313" key="8">
    <source>
        <dbReference type="EMBL" id="MFC3860028.1"/>
    </source>
</evidence>
<dbReference type="InterPro" id="IPR000719">
    <property type="entry name" value="Prot_kinase_dom"/>
</dbReference>
<evidence type="ECO:0000256" key="5">
    <source>
        <dbReference type="PROSITE-ProRule" id="PRU10141"/>
    </source>
</evidence>
<feature type="compositionally biased region" description="Pro residues" evidence="6">
    <location>
        <begin position="309"/>
        <end position="339"/>
    </location>
</feature>
<dbReference type="CDD" id="cd14014">
    <property type="entry name" value="STKc_PknB_like"/>
    <property type="match status" value="1"/>
</dbReference>
<dbReference type="PROSITE" id="PS50011">
    <property type="entry name" value="PROTEIN_KINASE_DOM"/>
    <property type="match status" value="1"/>
</dbReference>
<dbReference type="GO" id="GO:0004674">
    <property type="term" value="F:protein serine/threonine kinase activity"/>
    <property type="evidence" value="ECO:0007669"/>
    <property type="project" value="UniProtKB-KW"/>
</dbReference>
<sequence>MQCPLCSSVVPDTAVSCPVCGNPLSAQTLPVGTLLQGKYRIDKVLGQGGFGITYAVTQVLLGARFAIKEMFPNGTVRQGHTVHPPTTFDLAGWQQAKQGFTEEARVLARFNHPDIVRVLDLFEEGGTAYMVMEHLEGETLQDRLNREGALPVAEVGAIALRVAQALKLVHDAGLLHRDIKPDNIFLEASGRIVLIDFGSARTFESGKTVQHTRMVTPGYAPMEQYGSAMKFGPYTDIYALGATLYHALSGRIPPAAPDLLQGTALPPLPSSVPPELRRAVEQAMAPKIADRPQGADEFMRLLAQTARPAPRPVPSPAPAPRMPSPPAPAPQPVPPAPPAPRRRGSAWPLIALAALGFGALKHFSGAGQSGTATASSETAAETAPPSETTTPEADPPHTDTAQAPVTPQTDTTPAPEPEVMSTPLTITSPLPYDTLPPQGFDLQGHGQPADVVDIMEDGISLGRIQVGDDGRWSFHVGSPTVGPHTYELRDKSGTAVQTRAINIARTEAAAPEEQILDEEVQALVDTYMQYGGGDDVAPAMNLYAERVDYFNRGFQPKVALYEDKRNYFKRWPQRRYERVSDITTLSEQGQARQVRFDYRYDITRPDKEISGTAYTVLDLAKMDGELKITGEKGAIYPETQVKRALMPAGEEAMPAVPTTVSGEAPKFTEWHFGDCGDDETGRVAWGLARGRLQYCPLVINTVPNGAQPVQAEFNYELEYPDEYGTTQKFAIDAPDHWPPAPDQPTTKFRQDGDNLIFILPLIVKDRADRLYNSINVTGEIIFDNGSRKKVYEKLPVQ</sequence>
<feature type="region of interest" description="Disordered" evidence="6">
    <location>
        <begin position="366"/>
        <end position="446"/>
    </location>
</feature>
<dbReference type="Proteomes" id="UP001595748">
    <property type="component" value="Unassembled WGS sequence"/>
</dbReference>
<name>A0ABV8A2W2_9DEIO</name>
<dbReference type="PROSITE" id="PS00107">
    <property type="entry name" value="PROTEIN_KINASE_ATP"/>
    <property type="match status" value="1"/>
</dbReference>
<keyword evidence="9" id="KW-1185">Reference proteome</keyword>
<feature type="domain" description="Protein kinase" evidence="7">
    <location>
        <begin position="39"/>
        <end position="302"/>
    </location>
</feature>
<dbReference type="InterPro" id="IPR008271">
    <property type="entry name" value="Ser/Thr_kinase_AS"/>
</dbReference>
<evidence type="ECO:0000256" key="4">
    <source>
        <dbReference type="ARBA" id="ARBA00022840"/>
    </source>
</evidence>
<dbReference type="PROSITE" id="PS00108">
    <property type="entry name" value="PROTEIN_KINASE_ST"/>
    <property type="match status" value="1"/>
</dbReference>
<keyword evidence="4 5" id="KW-0067">ATP-binding</keyword>
<dbReference type="InterPro" id="IPR011009">
    <property type="entry name" value="Kinase-like_dom_sf"/>
</dbReference>
<evidence type="ECO:0000256" key="2">
    <source>
        <dbReference type="ARBA" id="ARBA00022741"/>
    </source>
</evidence>
<keyword evidence="3 8" id="KW-0418">Kinase</keyword>
<keyword evidence="8" id="KW-0723">Serine/threonine-protein kinase</keyword>
<evidence type="ECO:0000313" key="9">
    <source>
        <dbReference type="Proteomes" id="UP001595748"/>
    </source>
</evidence>
<evidence type="ECO:0000256" key="3">
    <source>
        <dbReference type="ARBA" id="ARBA00022777"/>
    </source>
</evidence>
<dbReference type="RefSeq" id="WP_380076180.1">
    <property type="nucleotide sequence ID" value="NZ_JBHRZF010000043.1"/>
</dbReference>
<accession>A0ABV8A2W2</accession>
<feature type="region of interest" description="Disordered" evidence="6">
    <location>
        <begin position="306"/>
        <end position="342"/>
    </location>
</feature>
<evidence type="ECO:0000259" key="7">
    <source>
        <dbReference type="PROSITE" id="PS50011"/>
    </source>
</evidence>
<dbReference type="InterPro" id="IPR017441">
    <property type="entry name" value="Protein_kinase_ATP_BS"/>
</dbReference>
<dbReference type="SUPFAM" id="SSF56112">
    <property type="entry name" value="Protein kinase-like (PK-like)"/>
    <property type="match status" value="1"/>
</dbReference>
<dbReference type="PANTHER" id="PTHR43289">
    <property type="entry name" value="MITOGEN-ACTIVATED PROTEIN KINASE KINASE KINASE 20-RELATED"/>
    <property type="match status" value="1"/>
</dbReference>
<protein>
    <submittedName>
        <fullName evidence="8">Serine/threonine protein kinase</fullName>
    </submittedName>
</protein>
<organism evidence="8 9">
    <name type="scientific">Deinococcus antarcticus</name>
    <dbReference type="NCBI Taxonomy" id="1298767"/>
    <lineage>
        <taxon>Bacteria</taxon>
        <taxon>Thermotogati</taxon>
        <taxon>Deinococcota</taxon>
        <taxon>Deinococci</taxon>
        <taxon>Deinococcales</taxon>
        <taxon>Deinococcaceae</taxon>
        <taxon>Deinococcus</taxon>
    </lineage>
</organism>
<dbReference type="Gene3D" id="3.30.200.20">
    <property type="entry name" value="Phosphorylase Kinase, domain 1"/>
    <property type="match status" value="1"/>
</dbReference>
<comment type="caution">
    <text evidence="8">The sequence shown here is derived from an EMBL/GenBank/DDBJ whole genome shotgun (WGS) entry which is preliminary data.</text>
</comment>
<dbReference type="Pfam" id="PF00069">
    <property type="entry name" value="Pkinase"/>
    <property type="match status" value="1"/>
</dbReference>
<keyword evidence="2 5" id="KW-0547">Nucleotide-binding</keyword>
<keyword evidence="1" id="KW-0808">Transferase</keyword>
<dbReference type="PANTHER" id="PTHR43289:SF34">
    <property type="entry name" value="SERINE_THREONINE-PROTEIN KINASE YBDM-RELATED"/>
    <property type="match status" value="1"/>
</dbReference>
<feature type="binding site" evidence="5">
    <location>
        <position position="68"/>
    </location>
    <ligand>
        <name>ATP</name>
        <dbReference type="ChEBI" id="CHEBI:30616"/>
    </ligand>
</feature>